<dbReference type="Proteomes" id="UP000694941">
    <property type="component" value="Unplaced"/>
</dbReference>
<dbReference type="GeneID" id="106472526"/>
<accession>A0ABM1TLP9</accession>
<feature type="compositionally biased region" description="Polar residues" evidence="1">
    <location>
        <begin position="133"/>
        <end position="146"/>
    </location>
</feature>
<feature type="region of interest" description="Disordered" evidence="1">
    <location>
        <begin position="107"/>
        <end position="146"/>
    </location>
</feature>
<evidence type="ECO:0000313" key="4">
    <source>
        <dbReference type="RefSeq" id="XP_022256803.1"/>
    </source>
</evidence>
<evidence type="ECO:0000256" key="1">
    <source>
        <dbReference type="SAM" id="MobiDB-lite"/>
    </source>
</evidence>
<feature type="region of interest" description="Disordered" evidence="1">
    <location>
        <begin position="1"/>
        <end position="43"/>
    </location>
</feature>
<evidence type="ECO:0000313" key="3">
    <source>
        <dbReference type="RefSeq" id="XP_013788633.1"/>
    </source>
</evidence>
<feature type="compositionally biased region" description="Basic and acidic residues" evidence="1">
    <location>
        <begin position="1"/>
        <end position="11"/>
    </location>
</feature>
<keyword evidence="2" id="KW-1185">Reference proteome</keyword>
<feature type="region of interest" description="Disordered" evidence="1">
    <location>
        <begin position="171"/>
        <end position="215"/>
    </location>
</feature>
<feature type="compositionally biased region" description="Low complexity" evidence="1">
    <location>
        <begin position="109"/>
        <end position="131"/>
    </location>
</feature>
<organism evidence="2 5">
    <name type="scientific">Limulus polyphemus</name>
    <name type="common">Atlantic horseshoe crab</name>
    <dbReference type="NCBI Taxonomy" id="6850"/>
    <lineage>
        <taxon>Eukaryota</taxon>
        <taxon>Metazoa</taxon>
        <taxon>Ecdysozoa</taxon>
        <taxon>Arthropoda</taxon>
        <taxon>Chelicerata</taxon>
        <taxon>Merostomata</taxon>
        <taxon>Xiphosura</taxon>
        <taxon>Limulidae</taxon>
        <taxon>Limulus</taxon>
    </lineage>
</organism>
<proteinExistence type="predicted"/>
<dbReference type="RefSeq" id="XP_022256803.1">
    <property type="nucleotide sequence ID" value="XM_022401095.1"/>
</dbReference>
<protein>
    <submittedName>
        <fullName evidence="3 4">Uncharacterized protein LOC106472526</fullName>
    </submittedName>
</protein>
<dbReference type="RefSeq" id="XP_013788633.1">
    <property type="nucleotide sequence ID" value="XM_013933179.2"/>
</dbReference>
<feature type="compositionally biased region" description="Basic and acidic residues" evidence="1">
    <location>
        <begin position="20"/>
        <end position="39"/>
    </location>
</feature>
<feature type="compositionally biased region" description="Low complexity" evidence="1">
    <location>
        <begin position="177"/>
        <end position="189"/>
    </location>
</feature>
<name>A0ABM1TLP9_LIMPO</name>
<reference evidence="3 4" key="1">
    <citation type="submission" date="2025-05" db="UniProtKB">
        <authorList>
            <consortium name="RefSeq"/>
        </authorList>
    </citation>
    <scope>IDENTIFICATION</scope>
    <source>
        <tissue evidence="3 4">Muscle</tissue>
    </source>
</reference>
<evidence type="ECO:0000313" key="2">
    <source>
        <dbReference type="Proteomes" id="UP000694941"/>
    </source>
</evidence>
<gene>
    <name evidence="3 4 5" type="primary">LOC106472526</name>
</gene>
<sequence length="348" mass="39310">MKLMKWMEGHFSRSRRKGSKEREKEPRTHEPERLSHPDVNDNTYTSCFSQQVATQLPGGCYTPQPLSRQVKKVPNIRTSFLDLAAVHDVNSPRQRSRIRTNPWLSSTRSSICSSVDSGWGSSPSSSPSESSETTETQNRTLGPCVLSSSIGRGRDVSLISTPQLSFPEVSITRDSDQLSSTTSKSSSDLRIIQGLGPPALPFSSKHGPQNPTFDVNEAFPEQLSENGEQDKNSILEVLSNPVVDGACSSTTSRTSTIHINNISESLDDKVKRLRAERCLVQEKINQIREEQQLRKEEGMMLHQELLEYRRMLLLRTLKGLRLRVEQQNERLLRAYSTTQELRIKWTET</sequence>
<dbReference type="RefSeq" id="XP_022256805.1">
    <property type="nucleotide sequence ID" value="XM_022401097.1"/>
</dbReference>
<evidence type="ECO:0000313" key="5">
    <source>
        <dbReference type="RefSeq" id="XP_022256805.1"/>
    </source>
</evidence>